<evidence type="ECO:0000313" key="1">
    <source>
        <dbReference type="EMBL" id="AYV76330.1"/>
    </source>
</evidence>
<accession>A0A3G4ZN66</accession>
<reference evidence="1" key="1">
    <citation type="submission" date="2018-10" db="EMBL/GenBank/DDBJ databases">
        <title>Hidden diversity of soil giant viruses.</title>
        <authorList>
            <person name="Schulz F."/>
            <person name="Alteio L."/>
            <person name="Goudeau D."/>
            <person name="Ryan E.M."/>
            <person name="Malmstrom R.R."/>
            <person name="Blanchard J."/>
            <person name="Woyke T."/>
        </authorList>
    </citation>
    <scope>NUCLEOTIDE SEQUENCE</scope>
    <source>
        <strain evidence="1">TEV1</strain>
    </source>
</reference>
<gene>
    <name evidence="1" type="ORF">Terrestrivirus5_152</name>
</gene>
<name>A0A3G4ZN66_9VIRU</name>
<proteinExistence type="predicted"/>
<organism evidence="1">
    <name type="scientific">Terrestrivirus sp</name>
    <dbReference type="NCBI Taxonomy" id="2487775"/>
    <lineage>
        <taxon>Viruses</taxon>
        <taxon>Varidnaviria</taxon>
        <taxon>Bamfordvirae</taxon>
        <taxon>Nucleocytoviricota</taxon>
        <taxon>Megaviricetes</taxon>
        <taxon>Imitervirales</taxon>
        <taxon>Mimiviridae</taxon>
        <taxon>Klosneuvirinae</taxon>
    </lineage>
</organism>
<sequence length="148" mass="17114">MSDDVNIIYPNEKMLELMIIEEEKRRMSKEYADECTSVKDVPDGWLAVTDNMQKSVVKSFGFVNEMSCDIACNMMRRANIIYPDNKIFKEVPLYVRNNKANQGNLNVNDPMPDFLVYDTEQENQTHKLSDLVSSENNKMTVIFFGSHT</sequence>
<dbReference type="EMBL" id="MK071983">
    <property type="protein sequence ID" value="AYV76330.1"/>
    <property type="molecule type" value="Genomic_DNA"/>
</dbReference>
<protein>
    <submittedName>
        <fullName evidence="1">Uncharacterized protein</fullName>
    </submittedName>
</protein>